<keyword evidence="4" id="KW-0479">Metal-binding</keyword>
<dbReference type="SUPFAM" id="SSF52540">
    <property type="entry name" value="P-loop containing nucleoside triphosphate hydrolases"/>
    <property type="match status" value="1"/>
</dbReference>
<dbReference type="GO" id="GO:0071897">
    <property type="term" value="P:DNA biosynthetic process"/>
    <property type="evidence" value="ECO:0007669"/>
    <property type="project" value="UniProtKB-KW"/>
</dbReference>
<evidence type="ECO:0000256" key="5">
    <source>
        <dbReference type="ARBA" id="ARBA00022741"/>
    </source>
</evidence>
<evidence type="ECO:0000256" key="12">
    <source>
        <dbReference type="PIRSR" id="PIRSR035805-2"/>
    </source>
</evidence>
<dbReference type="FunFam" id="3.40.50.300:FF:000948">
    <property type="entry name" value="Thymidine kinase"/>
    <property type="match status" value="1"/>
</dbReference>
<evidence type="ECO:0000256" key="7">
    <source>
        <dbReference type="ARBA" id="ARBA00022833"/>
    </source>
</evidence>
<evidence type="ECO:0000256" key="6">
    <source>
        <dbReference type="ARBA" id="ARBA00022777"/>
    </source>
</evidence>
<keyword evidence="2 13" id="KW-0237">DNA synthesis</keyword>
<dbReference type="InterPro" id="IPR001267">
    <property type="entry name" value="Thymidine_kinase"/>
</dbReference>
<feature type="binding site" evidence="12">
    <location>
        <position position="143"/>
    </location>
    <ligand>
        <name>substrate</name>
    </ligand>
</feature>
<dbReference type="GO" id="GO:0046104">
    <property type="term" value="P:thymidine metabolic process"/>
    <property type="evidence" value="ECO:0007669"/>
    <property type="project" value="TreeGrafter"/>
</dbReference>
<dbReference type="EC" id="2.7.1.21" evidence="13"/>
<keyword evidence="5 13" id="KW-0547">Nucleotide-binding</keyword>
<keyword evidence="16" id="KW-1185">Reference proteome</keyword>
<keyword evidence="3 13" id="KW-0808">Transferase</keyword>
<dbReference type="EMBL" id="CADEPI010000037">
    <property type="protein sequence ID" value="CAB3368427.1"/>
    <property type="molecule type" value="Genomic_DNA"/>
</dbReference>
<dbReference type="Pfam" id="PF00265">
    <property type="entry name" value="TK"/>
    <property type="match status" value="1"/>
</dbReference>
<evidence type="ECO:0000256" key="13">
    <source>
        <dbReference type="RuleBase" id="RU000544"/>
    </source>
</evidence>
<evidence type="ECO:0000256" key="2">
    <source>
        <dbReference type="ARBA" id="ARBA00022634"/>
    </source>
</evidence>
<accession>A0A8S1CIU6</accession>
<dbReference type="InterPro" id="IPR027417">
    <property type="entry name" value="P-loop_NTPase"/>
</dbReference>
<dbReference type="GO" id="GO:0005524">
    <property type="term" value="F:ATP binding"/>
    <property type="evidence" value="ECO:0007669"/>
    <property type="project" value="UniProtKB-KW"/>
</dbReference>
<proteinExistence type="inferred from homology"/>
<dbReference type="PROSITE" id="PS00603">
    <property type="entry name" value="TK_CELLULAR_TYPE"/>
    <property type="match status" value="1"/>
</dbReference>
<keyword evidence="8 13" id="KW-0067">ATP-binding</keyword>
<keyword evidence="7" id="KW-0862">Zinc</keyword>
<dbReference type="InterPro" id="IPR020633">
    <property type="entry name" value="Thymidine_kinase_CS"/>
</dbReference>
<evidence type="ECO:0000256" key="14">
    <source>
        <dbReference type="RuleBase" id="RU004165"/>
    </source>
</evidence>
<dbReference type="GO" id="GO:0046872">
    <property type="term" value="F:metal ion binding"/>
    <property type="evidence" value="ECO:0007669"/>
    <property type="project" value="UniProtKB-KW"/>
</dbReference>
<evidence type="ECO:0000256" key="9">
    <source>
        <dbReference type="ARBA" id="ARBA00046642"/>
    </source>
</evidence>
<dbReference type="PIRSF" id="PIRSF035805">
    <property type="entry name" value="TK_cell"/>
    <property type="match status" value="1"/>
</dbReference>
<protein>
    <recommendedName>
        <fullName evidence="13">Thymidine kinase</fullName>
        <ecNumber evidence="13">2.7.1.21</ecNumber>
    </recommendedName>
</protein>
<comment type="caution">
    <text evidence="15">The sequence shown here is derived from an EMBL/GenBank/DDBJ whole genome shotgun (WGS) entry which is preliminary data.</text>
</comment>
<dbReference type="PANTHER" id="PTHR11441">
    <property type="entry name" value="THYMIDINE KINASE"/>
    <property type="match status" value="1"/>
</dbReference>
<dbReference type="FunFam" id="3.30.60.20:FF:000028">
    <property type="entry name" value="Thymidine kinase"/>
    <property type="match status" value="1"/>
</dbReference>
<dbReference type="PANTHER" id="PTHR11441:SF0">
    <property type="entry name" value="THYMIDINE KINASE, CYTOSOLIC"/>
    <property type="match status" value="1"/>
</dbReference>
<evidence type="ECO:0000256" key="11">
    <source>
        <dbReference type="PIRSR" id="PIRSR035805-1"/>
    </source>
</evidence>
<comment type="similarity">
    <text evidence="1 14">Belongs to the thymidine kinase family.</text>
</comment>
<evidence type="ECO:0000256" key="10">
    <source>
        <dbReference type="ARBA" id="ARBA00048113"/>
    </source>
</evidence>
<comment type="catalytic activity">
    <reaction evidence="10">
        <text>thymidine + ATP = dTMP + ADP + H(+)</text>
        <dbReference type="Rhea" id="RHEA:19129"/>
        <dbReference type="ChEBI" id="CHEBI:15378"/>
        <dbReference type="ChEBI" id="CHEBI:17748"/>
        <dbReference type="ChEBI" id="CHEBI:30616"/>
        <dbReference type="ChEBI" id="CHEBI:63528"/>
        <dbReference type="ChEBI" id="CHEBI:456216"/>
        <dbReference type="EC" id="2.7.1.21"/>
    </reaction>
    <physiologicalReaction direction="left-to-right" evidence="10">
        <dbReference type="Rhea" id="RHEA:19130"/>
    </physiologicalReaction>
</comment>
<sequence>MKRYQVANKRCLVFKYSGDTRYDNVSLSTHDQQKLPAISASNLLEYFDIALKYDVVGIDEGQFFADTVDFCEKLADSGKMVVVAALDGTYQRKGFGNILQLVPLAESVEKLNAVCMMCFESASYTKRIGKEQEVEVIGGAEKYMAVCRSCYHKSPTKATKRQGLMPFNDLTNMCNNQMEMS</sequence>
<dbReference type="Proteomes" id="UP000494165">
    <property type="component" value="Unassembled WGS sequence"/>
</dbReference>
<evidence type="ECO:0000256" key="4">
    <source>
        <dbReference type="ARBA" id="ARBA00022723"/>
    </source>
</evidence>
<evidence type="ECO:0000256" key="1">
    <source>
        <dbReference type="ARBA" id="ARBA00007587"/>
    </source>
</evidence>
<dbReference type="GO" id="GO:0004797">
    <property type="term" value="F:thymidine kinase activity"/>
    <property type="evidence" value="ECO:0007669"/>
    <property type="project" value="UniProtKB-EC"/>
</dbReference>
<evidence type="ECO:0000256" key="8">
    <source>
        <dbReference type="ARBA" id="ARBA00022840"/>
    </source>
</evidence>
<dbReference type="Gene3D" id="3.40.50.300">
    <property type="entry name" value="P-loop containing nucleotide triphosphate hydrolases"/>
    <property type="match status" value="1"/>
</dbReference>
<dbReference type="Gene3D" id="3.30.60.20">
    <property type="match status" value="1"/>
</dbReference>
<dbReference type="OrthoDB" id="439028at2759"/>
<name>A0A8S1CIU6_9INSE</name>
<dbReference type="SUPFAM" id="SSF57716">
    <property type="entry name" value="Glucocorticoid receptor-like (DNA-binding domain)"/>
    <property type="match status" value="1"/>
</dbReference>
<evidence type="ECO:0000256" key="3">
    <source>
        <dbReference type="ARBA" id="ARBA00022679"/>
    </source>
</evidence>
<reference evidence="15 16" key="1">
    <citation type="submission" date="2020-04" db="EMBL/GenBank/DDBJ databases">
        <authorList>
            <person name="Alioto T."/>
            <person name="Alioto T."/>
            <person name="Gomez Garrido J."/>
        </authorList>
    </citation>
    <scope>NUCLEOTIDE SEQUENCE [LARGE SCALE GENOMIC DNA]</scope>
</reference>
<evidence type="ECO:0000313" key="16">
    <source>
        <dbReference type="Proteomes" id="UP000494165"/>
    </source>
</evidence>
<gene>
    <name evidence="15" type="ORF">CLODIP_2_CD06800</name>
</gene>
<evidence type="ECO:0000313" key="15">
    <source>
        <dbReference type="EMBL" id="CAB3368427.1"/>
    </source>
</evidence>
<comment type="subunit">
    <text evidence="9">Homotetramer. Tetramerization from dimerization is induced by ATP and increases catalytic efficiency due to a high affinity for thymidine. Tetramerization is inhibited by phosphorylation at Ser-13. Interacts (via the KEN box) with FZR1.</text>
</comment>
<organism evidence="15 16">
    <name type="scientific">Cloeon dipterum</name>
    <dbReference type="NCBI Taxonomy" id="197152"/>
    <lineage>
        <taxon>Eukaryota</taxon>
        <taxon>Metazoa</taxon>
        <taxon>Ecdysozoa</taxon>
        <taxon>Arthropoda</taxon>
        <taxon>Hexapoda</taxon>
        <taxon>Insecta</taxon>
        <taxon>Pterygota</taxon>
        <taxon>Palaeoptera</taxon>
        <taxon>Ephemeroptera</taxon>
        <taxon>Pisciforma</taxon>
        <taxon>Baetidae</taxon>
        <taxon>Cloeon</taxon>
    </lineage>
</organism>
<keyword evidence="6 13" id="KW-0418">Kinase</keyword>
<feature type="active site" description="Proton acceptor" evidence="11">
    <location>
        <position position="60"/>
    </location>
</feature>
<dbReference type="AlphaFoldDB" id="A0A8S1CIU6"/>